<dbReference type="Pfam" id="PF00015">
    <property type="entry name" value="MCPsignal"/>
    <property type="match status" value="1"/>
</dbReference>
<comment type="similarity">
    <text evidence="7">Belongs to the methyl-accepting chemotaxis (MCP) protein family.</text>
</comment>
<dbReference type="CDD" id="cd11386">
    <property type="entry name" value="MCP_signal"/>
    <property type="match status" value="1"/>
</dbReference>
<evidence type="ECO:0000256" key="4">
    <source>
        <dbReference type="ARBA" id="ARBA00022989"/>
    </source>
</evidence>
<feature type="domain" description="HAMP" evidence="13">
    <location>
        <begin position="215"/>
        <end position="267"/>
    </location>
</feature>
<evidence type="ECO:0000256" key="9">
    <source>
        <dbReference type="SAM" id="MobiDB-lite"/>
    </source>
</evidence>
<dbReference type="OrthoDB" id="49457at2"/>
<dbReference type="AlphaFoldDB" id="A0A4P7XCR1"/>
<dbReference type="GO" id="GO:0007165">
    <property type="term" value="P:signal transduction"/>
    <property type="evidence" value="ECO:0007669"/>
    <property type="project" value="UniProtKB-KW"/>
</dbReference>
<keyword evidence="2" id="KW-0997">Cell inner membrane</keyword>
<dbReference type="KEGG" id="hmi:soil367_00965"/>
<dbReference type="InterPro" id="IPR003660">
    <property type="entry name" value="HAMP_dom"/>
</dbReference>
<evidence type="ECO:0000256" key="10">
    <source>
        <dbReference type="SAM" id="Phobius"/>
    </source>
</evidence>
<evidence type="ECO:0000313" key="14">
    <source>
        <dbReference type="EMBL" id="QCF24638.1"/>
    </source>
</evidence>
<dbReference type="Gene3D" id="1.10.287.950">
    <property type="entry name" value="Methyl-accepting chemotaxis protein"/>
    <property type="match status" value="1"/>
</dbReference>
<evidence type="ECO:0000256" key="7">
    <source>
        <dbReference type="ARBA" id="ARBA00029447"/>
    </source>
</evidence>
<dbReference type="RefSeq" id="WP_136546038.1">
    <property type="nucleotide sequence ID" value="NZ_CP031093.1"/>
</dbReference>
<feature type="domain" description="T-SNARE coiled-coil homology" evidence="12">
    <location>
        <begin position="459"/>
        <end position="504"/>
    </location>
</feature>
<evidence type="ECO:0000256" key="1">
    <source>
        <dbReference type="ARBA" id="ARBA00004429"/>
    </source>
</evidence>
<evidence type="ECO:0000259" key="12">
    <source>
        <dbReference type="PROSITE" id="PS50192"/>
    </source>
</evidence>
<evidence type="ECO:0000259" key="13">
    <source>
        <dbReference type="PROSITE" id="PS50885"/>
    </source>
</evidence>
<dbReference type="GO" id="GO:0005886">
    <property type="term" value="C:plasma membrane"/>
    <property type="evidence" value="ECO:0007669"/>
    <property type="project" value="UniProtKB-SubCell"/>
</dbReference>
<evidence type="ECO:0000256" key="8">
    <source>
        <dbReference type="PROSITE-ProRule" id="PRU00284"/>
    </source>
</evidence>
<sequence>MHWFSNLSFRQKLLLPLGTVILVTLVVSWLNVSSISAMNTSAHRMTKVFLPAVELVLEADRDLHQALIAERALLESQPGTEEFRKYEASRRENIGQVEKRMAQVDGLADMAEVESLLADFGSQFNRWKMLTDTVSEAAADDRQAGLQLSFGDAEAGFDLARGTMDQLTQLLHAEAEREGRVVNTQGDFVVTSQAVGSAIILGLLMLVAIVLPPLVTRVVKAIRDRVEDISRGDGDLTQRINLNSRDELGQLAASFDRFMEKLQKIIGDVAGYTREVSAAAQELSVISDDNNRLVTQQHSSVDMVVTAANEMSSAIQDVARSTAEAASESRDADKHSQSGKRQIQQTIGAMTGLRESVEDASEVITKLATDARQIASVLSIIQGIAEQTNLLALNAAIEAARAGEQGRGFAVVADEVRTLASRTQQSTRDIEQTIERLQSGVEGAVAAMQAGSVKADTTLSEARQAEELLTAIAVSVQRINDMSLQIASAAEQQSTVTEDISENMVSIGDQSRQIATSAEQTSGASAELARLATQLQDTVGQFKV</sequence>
<evidence type="ECO:0000256" key="5">
    <source>
        <dbReference type="ARBA" id="ARBA00023136"/>
    </source>
</evidence>
<dbReference type="PROSITE" id="PS50111">
    <property type="entry name" value="CHEMOTAXIS_TRANSDUC_2"/>
    <property type="match status" value="1"/>
</dbReference>
<comment type="subcellular location">
    <subcellularLocation>
        <location evidence="1">Cell inner membrane</location>
        <topology evidence="1">Multi-pass membrane protein</topology>
    </subcellularLocation>
</comment>
<feature type="compositionally biased region" description="Basic and acidic residues" evidence="9">
    <location>
        <begin position="327"/>
        <end position="336"/>
    </location>
</feature>
<evidence type="ECO:0000259" key="11">
    <source>
        <dbReference type="PROSITE" id="PS50111"/>
    </source>
</evidence>
<dbReference type="PROSITE" id="PS50885">
    <property type="entry name" value="HAMP"/>
    <property type="match status" value="1"/>
</dbReference>
<keyword evidence="2" id="KW-1003">Cell membrane</keyword>
<dbReference type="PROSITE" id="PS50192">
    <property type="entry name" value="T_SNARE"/>
    <property type="match status" value="1"/>
</dbReference>
<dbReference type="SUPFAM" id="SSF58104">
    <property type="entry name" value="Methyl-accepting chemotaxis protein (MCP) signaling domain"/>
    <property type="match status" value="1"/>
</dbReference>
<dbReference type="EMBL" id="CP031093">
    <property type="protein sequence ID" value="QCF24638.1"/>
    <property type="molecule type" value="Genomic_DNA"/>
</dbReference>
<dbReference type="Proteomes" id="UP000298049">
    <property type="component" value="Chromosome"/>
</dbReference>
<dbReference type="InterPro" id="IPR024478">
    <property type="entry name" value="HlyB_4HB_MCP"/>
</dbReference>
<accession>A0A4P7XCR1</accession>
<protein>
    <submittedName>
        <fullName evidence="14">Methyl-accepting chemotaxis protein</fullName>
    </submittedName>
</protein>
<dbReference type="FunFam" id="1.10.287.950:FF:000001">
    <property type="entry name" value="Methyl-accepting chemotaxis sensory transducer"/>
    <property type="match status" value="1"/>
</dbReference>
<feature type="transmembrane region" description="Helical" evidence="10">
    <location>
        <begin position="194"/>
        <end position="215"/>
    </location>
</feature>
<reference evidence="14 15" key="1">
    <citation type="submission" date="2018-07" db="EMBL/GenBank/DDBJ databases">
        <title>Marsedoiliclastica nanhaica gen. nov. sp. nov., a novel marine hydrocarbonoclastic bacterium isolated from an in-situ enriched hydrocarbon-degrading consortium in deep-sea sediment.</title>
        <authorList>
            <person name="Dong C."/>
            <person name="Ma T."/>
            <person name="Liu R."/>
            <person name="Shao Z."/>
        </authorList>
    </citation>
    <scope>NUCLEOTIDE SEQUENCE [LARGE SCALE GENOMIC DNA]</scope>
    <source>
        <strain evidence="15">soil36-7</strain>
    </source>
</reference>
<feature type="region of interest" description="Disordered" evidence="9">
    <location>
        <begin position="316"/>
        <end position="344"/>
    </location>
</feature>
<dbReference type="SMART" id="SM00304">
    <property type="entry name" value="HAMP"/>
    <property type="match status" value="1"/>
</dbReference>
<dbReference type="PANTHER" id="PTHR32089">
    <property type="entry name" value="METHYL-ACCEPTING CHEMOTAXIS PROTEIN MCPB"/>
    <property type="match status" value="1"/>
</dbReference>
<dbReference type="PANTHER" id="PTHR32089:SF119">
    <property type="entry name" value="METHYL-ACCEPTING CHEMOTAXIS PROTEIN CTPL"/>
    <property type="match status" value="1"/>
</dbReference>
<gene>
    <name evidence="14" type="ORF">soil367_00965</name>
</gene>
<keyword evidence="5 10" id="KW-0472">Membrane</keyword>
<keyword evidence="4 10" id="KW-1133">Transmembrane helix</keyword>
<dbReference type="GO" id="GO:0006935">
    <property type="term" value="P:chemotaxis"/>
    <property type="evidence" value="ECO:0007669"/>
    <property type="project" value="UniProtKB-ARBA"/>
</dbReference>
<proteinExistence type="inferred from homology"/>
<name>A0A4P7XCR1_9ALTE</name>
<feature type="domain" description="Methyl-accepting transducer" evidence="11">
    <location>
        <begin position="272"/>
        <end position="508"/>
    </location>
</feature>
<dbReference type="SMART" id="SM00283">
    <property type="entry name" value="MA"/>
    <property type="match status" value="1"/>
</dbReference>
<evidence type="ECO:0000256" key="3">
    <source>
        <dbReference type="ARBA" id="ARBA00022692"/>
    </source>
</evidence>
<keyword evidence="6 8" id="KW-0807">Transducer</keyword>
<dbReference type="Pfam" id="PF00672">
    <property type="entry name" value="HAMP"/>
    <property type="match status" value="1"/>
</dbReference>
<keyword evidence="15" id="KW-1185">Reference proteome</keyword>
<dbReference type="CDD" id="cd06225">
    <property type="entry name" value="HAMP"/>
    <property type="match status" value="1"/>
</dbReference>
<keyword evidence="3 10" id="KW-0812">Transmembrane</keyword>
<dbReference type="InterPro" id="IPR000727">
    <property type="entry name" value="T_SNARE_dom"/>
</dbReference>
<dbReference type="Pfam" id="PF12729">
    <property type="entry name" value="4HB_MCP_1"/>
    <property type="match status" value="1"/>
</dbReference>
<organism evidence="14 15">
    <name type="scientific">Hydrocarboniclastica marina</name>
    <dbReference type="NCBI Taxonomy" id="2259620"/>
    <lineage>
        <taxon>Bacteria</taxon>
        <taxon>Pseudomonadati</taxon>
        <taxon>Pseudomonadota</taxon>
        <taxon>Gammaproteobacteria</taxon>
        <taxon>Alteromonadales</taxon>
        <taxon>Alteromonadaceae</taxon>
        <taxon>Hydrocarboniclastica</taxon>
    </lineage>
</organism>
<dbReference type="InterPro" id="IPR004089">
    <property type="entry name" value="MCPsignal_dom"/>
</dbReference>
<evidence type="ECO:0000313" key="15">
    <source>
        <dbReference type="Proteomes" id="UP000298049"/>
    </source>
</evidence>
<evidence type="ECO:0000256" key="2">
    <source>
        <dbReference type="ARBA" id="ARBA00022519"/>
    </source>
</evidence>
<evidence type="ECO:0000256" key="6">
    <source>
        <dbReference type="ARBA" id="ARBA00023224"/>
    </source>
</evidence>